<evidence type="ECO:0000313" key="3">
    <source>
        <dbReference type="Proteomes" id="UP000541610"/>
    </source>
</evidence>
<reference evidence="2 3" key="1">
    <citation type="submission" date="2020-04" db="EMBL/GenBank/DDBJ databases">
        <title>Perkinsus olseni comparative genomics.</title>
        <authorList>
            <person name="Bogema D.R."/>
        </authorList>
    </citation>
    <scope>NUCLEOTIDE SEQUENCE [LARGE SCALE GENOMIC DNA]</scope>
    <source>
        <strain evidence="2">00978-12</strain>
    </source>
</reference>
<gene>
    <name evidence="2" type="ORF">FOZ60_007675</name>
</gene>
<comment type="caution">
    <text evidence="2">The sequence shown here is derived from an EMBL/GenBank/DDBJ whole genome shotgun (WGS) entry which is preliminary data.</text>
</comment>
<accession>A0A7J6NL01</accession>
<protein>
    <submittedName>
        <fullName evidence="2">Uncharacterized protein</fullName>
    </submittedName>
</protein>
<evidence type="ECO:0000313" key="2">
    <source>
        <dbReference type="EMBL" id="KAF4684573.1"/>
    </source>
</evidence>
<evidence type="ECO:0000256" key="1">
    <source>
        <dbReference type="SAM" id="MobiDB-lite"/>
    </source>
</evidence>
<dbReference type="EMBL" id="JABANP010000304">
    <property type="protein sequence ID" value="KAF4684573.1"/>
    <property type="molecule type" value="Genomic_DNA"/>
</dbReference>
<feature type="region of interest" description="Disordered" evidence="1">
    <location>
        <begin position="344"/>
        <end position="419"/>
    </location>
</feature>
<organism evidence="2 3">
    <name type="scientific">Perkinsus olseni</name>
    <name type="common">Perkinsus atlanticus</name>
    <dbReference type="NCBI Taxonomy" id="32597"/>
    <lineage>
        <taxon>Eukaryota</taxon>
        <taxon>Sar</taxon>
        <taxon>Alveolata</taxon>
        <taxon>Perkinsozoa</taxon>
        <taxon>Perkinsea</taxon>
        <taxon>Perkinsida</taxon>
        <taxon>Perkinsidae</taxon>
        <taxon>Perkinsus</taxon>
    </lineage>
</organism>
<proteinExistence type="predicted"/>
<name>A0A7J6NL01_PEROL</name>
<feature type="region of interest" description="Disordered" evidence="1">
    <location>
        <begin position="272"/>
        <end position="291"/>
    </location>
</feature>
<dbReference type="OrthoDB" id="10643193at2759"/>
<dbReference type="Proteomes" id="UP000541610">
    <property type="component" value="Unassembled WGS sequence"/>
</dbReference>
<sequence>MSSSRKDLIIGLSSPASAVAICSYFETFGDIEAVDLSGMFNSESSSLSAVYIKYFDSRAPFLAMNHLKGVSSYAPKVVEVDPLGTGKPETIDISNVSLRASPLSCKSRGEVHIASLRWKVGETLSCCEKFGDIELINGHSPSSSSASAYALDLDSVATTVTFYDSRAADNFLRVLQSVKDMRRASCSLGEEKPSIESTERRATVPVLTSGMVKRPSDLVASMSSMQSAALRDTLPLLHHPSELQSPTTEGFTVQQRLADLFRQYDSAVHAPASDSDLAEYSGTPRDANRVTPANAAETLAVIIGSHHQQAAAGSSNSAAAKEGGKLEISLAEKAALMCDTVREWGKPFSPSQPPPQTTVGEEGQQSEDGGVEEMQDVQVEKVGISAEQEAATASDTPAVVSGRTAEILTSDKSRRRGSF</sequence>
<dbReference type="AlphaFoldDB" id="A0A7J6NL01"/>